<sequence length="331" mass="35970">MTKKNRKLRIASVLDGTPGHEKQTLAVIGALSRRVETDVARVRVRKKSAFQTVKSFLLLAAGRFSPPGGLKGRAFPDIIIGTGSSTHLPMLHLKGKSRAKAVTCMTPDFFIRKKMDLCLVPAHDGTRPGKNIFFTQGPPCGPGLSGKHDKGRGLVLVGGTDPKSHVWDSGDVLRRIENIFEKEPHVRWTVSSSPRTPAETEEGLAALAGRFENAVFFSWKDTPRGWVERVCAESFRAWITADSVSMAYEALAAGCRLGIIPVKWKKRSSKIQKSVDGLLEGGLADSCEAWLSGTLPPENIPAGNIPDRAPGALNEAGRCAEEILRRWGRGS</sequence>
<protein>
    <submittedName>
        <fullName evidence="1">Nucleoside-diphosphate-sugar epimerase</fullName>
    </submittedName>
</protein>
<evidence type="ECO:0000313" key="1">
    <source>
        <dbReference type="EMBL" id="VEN74996.1"/>
    </source>
</evidence>
<proteinExistence type="predicted"/>
<organism evidence="1">
    <name type="scientific">uncultured Desulfobacteraceae bacterium</name>
    <dbReference type="NCBI Taxonomy" id="218296"/>
    <lineage>
        <taxon>Bacteria</taxon>
        <taxon>Pseudomonadati</taxon>
        <taxon>Thermodesulfobacteriota</taxon>
        <taxon>Desulfobacteria</taxon>
        <taxon>Desulfobacterales</taxon>
        <taxon>Desulfobacteraceae</taxon>
        <taxon>environmental samples</taxon>
    </lineage>
</organism>
<dbReference type="AlphaFoldDB" id="A0A484HKR8"/>
<reference evidence="1" key="1">
    <citation type="submission" date="2019-01" db="EMBL/GenBank/DDBJ databases">
        <authorList>
            <consortium name="Genoscope - CEA"/>
            <person name="William W."/>
        </authorList>
    </citation>
    <scope>NUCLEOTIDE SEQUENCE</scope>
    <source>
        <strain evidence="1">CR-1</strain>
    </source>
</reference>
<dbReference type="InterPro" id="IPR009367">
    <property type="entry name" value="Elm1-like"/>
</dbReference>
<dbReference type="Pfam" id="PF06258">
    <property type="entry name" value="Mito_fiss_Elm1"/>
    <property type="match status" value="1"/>
</dbReference>
<gene>
    <name evidence="1" type="ORF">EPICR_50278</name>
</gene>
<name>A0A484HKR8_9BACT</name>
<dbReference type="EMBL" id="CAACVI010000045">
    <property type="protein sequence ID" value="VEN74996.1"/>
    <property type="molecule type" value="Genomic_DNA"/>
</dbReference>
<accession>A0A484HKR8</accession>